<dbReference type="AlphaFoldDB" id="R4WHV7"/>
<gene>
    <name evidence="2" type="ORF">BRPE64_ACDS20000</name>
</gene>
<dbReference type="Pfam" id="PF02589">
    <property type="entry name" value="LUD_dom"/>
    <property type="match status" value="1"/>
</dbReference>
<dbReference type="PANTHER" id="PTHR43682:SF1">
    <property type="entry name" value="LACTATE UTILIZATION PROTEIN C"/>
    <property type="match status" value="1"/>
</dbReference>
<feature type="domain" description="LUD" evidence="1">
    <location>
        <begin position="132"/>
        <end position="240"/>
    </location>
</feature>
<dbReference type="Gene3D" id="3.40.50.10420">
    <property type="entry name" value="NagB/RpiA/CoA transferase-like"/>
    <property type="match status" value="1"/>
</dbReference>
<proteinExistence type="predicted"/>
<reference evidence="2 3" key="2">
    <citation type="journal article" date="2018" name="Int. J. Syst. Evol. Microbiol.">
        <title>Burkholderia insecticola sp. nov., a gut symbiotic bacterium of the bean bug Riptortus pedestris.</title>
        <authorList>
            <person name="Takeshita K."/>
            <person name="Tamaki H."/>
            <person name="Ohbayashi T."/>
            <person name="Meng X.-Y."/>
            <person name="Sone T."/>
            <person name="Mitani Y."/>
            <person name="Peeters C."/>
            <person name="Kikuchi Y."/>
            <person name="Vandamme P."/>
        </authorList>
    </citation>
    <scope>NUCLEOTIDE SEQUENCE [LARGE SCALE GENOMIC DNA]</scope>
    <source>
        <strain evidence="2">RPE64</strain>
    </source>
</reference>
<keyword evidence="3" id="KW-1185">Reference proteome</keyword>
<protein>
    <recommendedName>
        <fullName evidence="1">LUD domain-containing protein</fullName>
    </recommendedName>
</protein>
<evidence type="ECO:0000259" key="1">
    <source>
        <dbReference type="Pfam" id="PF02589"/>
    </source>
</evidence>
<evidence type="ECO:0000313" key="3">
    <source>
        <dbReference type="Proteomes" id="UP000013966"/>
    </source>
</evidence>
<dbReference type="PANTHER" id="PTHR43682">
    <property type="entry name" value="LACTATE UTILIZATION PROTEIN C"/>
    <property type="match status" value="1"/>
</dbReference>
<sequence length="243" mass="25824">MLAPLIDARRIYPRIHEDGTMDTSAARRTILARIRSAQGRHGAPTDAERAAAQEYVERHPAGPRPPLPQTRDELIARFTLEAERLSTTVAEVDALAHAPAETARYLRSLNLPVEVVAWPALGDLPWAEAGIAAALRKPADADLVGITGCFCATAETGSLVLLSGADTPASGALLPQTHIAIVPASRIVAAHEDAFALMRAERGELPRAVNFVSGPSRTGDIEQTIVLGAHGPYRVHVIVVRGA</sequence>
<dbReference type="SUPFAM" id="SSF100950">
    <property type="entry name" value="NagB/RpiA/CoA transferase-like"/>
    <property type="match status" value="1"/>
</dbReference>
<evidence type="ECO:0000313" key="2">
    <source>
        <dbReference type="EMBL" id="BAN23754.1"/>
    </source>
</evidence>
<dbReference type="InterPro" id="IPR037171">
    <property type="entry name" value="NagB/RpiA_transferase-like"/>
</dbReference>
<dbReference type="InterPro" id="IPR003741">
    <property type="entry name" value="LUD_dom"/>
</dbReference>
<organism evidence="2 3">
    <name type="scientific">Caballeronia insecticola</name>
    <dbReference type="NCBI Taxonomy" id="758793"/>
    <lineage>
        <taxon>Bacteria</taxon>
        <taxon>Pseudomonadati</taxon>
        <taxon>Pseudomonadota</taxon>
        <taxon>Betaproteobacteria</taxon>
        <taxon>Burkholderiales</taxon>
        <taxon>Burkholderiaceae</taxon>
        <taxon>Caballeronia</taxon>
    </lineage>
</organism>
<dbReference type="KEGG" id="buo:BRPE64_ACDS20000"/>
<accession>R4WHV7</accession>
<dbReference type="Proteomes" id="UP000013966">
    <property type="component" value="Chromosome 1"/>
</dbReference>
<reference evidence="2 3" key="1">
    <citation type="journal article" date="2013" name="Genome Announc.">
        <title>Complete Genome Sequence of Burkholderia sp. Strain RPE64, Bacterial Symbiont of the Bean Bug Riptortus pedestris.</title>
        <authorList>
            <person name="Shibata T.F."/>
            <person name="Maeda T."/>
            <person name="Nikoh N."/>
            <person name="Yamaguchi K."/>
            <person name="Oshima K."/>
            <person name="Hattori M."/>
            <person name="Nishiyama T."/>
            <person name="Hasebe M."/>
            <person name="Fukatsu T."/>
            <person name="Kikuchi Y."/>
            <person name="Shigenobu S."/>
        </authorList>
    </citation>
    <scope>NUCLEOTIDE SEQUENCE [LARGE SCALE GENOMIC DNA]</scope>
</reference>
<dbReference type="EMBL" id="AP013058">
    <property type="protein sequence ID" value="BAN23754.1"/>
    <property type="molecule type" value="Genomic_DNA"/>
</dbReference>
<dbReference type="STRING" id="758793.BRPE64_ACDS20000"/>
<dbReference type="InterPro" id="IPR024185">
    <property type="entry name" value="FTHF_cligase-like_sf"/>
</dbReference>
<dbReference type="PATRIC" id="fig|758793.3.peg.2003"/>
<name>R4WHV7_9BURK</name>
<dbReference type="HOGENOM" id="CLU_090664_3_0_4"/>